<dbReference type="STRING" id="6185.A0A094ZQE4"/>
<reference evidence="6" key="1">
    <citation type="journal article" date="2012" name="Nat. Genet.">
        <title>Whole-genome sequence of Schistosoma haematobium.</title>
        <authorList>
            <person name="Young N.D."/>
            <person name="Jex A.R."/>
            <person name="Li B."/>
            <person name="Liu S."/>
            <person name="Yang L."/>
            <person name="Xiong Z."/>
            <person name="Li Y."/>
            <person name="Cantacessi C."/>
            <person name="Hall R.S."/>
            <person name="Xu X."/>
            <person name="Chen F."/>
            <person name="Wu X."/>
            <person name="Zerlotini A."/>
            <person name="Oliveira G."/>
            <person name="Hofmann A."/>
            <person name="Zhang G."/>
            <person name="Fang X."/>
            <person name="Kang Y."/>
            <person name="Campbell B.E."/>
            <person name="Loukas A."/>
            <person name="Ranganathan S."/>
            <person name="Rollinson D."/>
            <person name="Rinaldi G."/>
            <person name="Brindley P.J."/>
            <person name="Yang H."/>
            <person name="Wang J."/>
            <person name="Wang J."/>
            <person name="Gasser R.B."/>
        </authorList>
    </citation>
    <scope>NUCLEOTIDE SEQUENCE [LARGE SCALE GENOMIC DNA]</scope>
</reference>
<dbReference type="Pfam" id="PF01138">
    <property type="entry name" value="RNase_PH"/>
    <property type="match status" value="1"/>
</dbReference>
<dbReference type="PANTHER" id="PTHR11953:SF1">
    <property type="entry name" value="EXOSOME COMPLEX COMPONENT RRP46"/>
    <property type="match status" value="1"/>
</dbReference>
<evidence type="ECO:0000256" key="2">
    <source>
        <dbReference type="ARBA" id="ARBA00006678"/>
    </source>
</evidence>
<dbReference type="InterPro" id="IPR001247">
    <property type="entry name" value="ExoRNase_PH_dom1"/>
</dbReference>
<dbReference type="GO" id="GO:0000177">
    <property type="term" value="C:cytoplasmic exosome (RNase complex)"/>
    <property type="evidence" value="ECO:0007669"/>
    <property type="project" value="TreeGrafter"/>
</dbReference>
<dbReference type="GO" id="GO:0016075">
    <property type="term" value="P:rRNA catabolic process"/>
    <property type="evidence" value="ECO:0007669"/>
    <property type="project" value="TreeGrafter"/>
</dbReference>
<evidence type="ECO:0000256" key="3">
    <source>
        <dbReference type="ARBA" id="ARBA00022552"/>
    </source>
</evidence>
<dbReference type="Gene3D" id="3.30.230.70">
    <property type="entry name" value="GHMP Kinase, N-terminal domain"/>
    <property type="match status" value="1"/>
</dbReference>
<dbReference type="GO" id="GO:0000176">
    <property type="term" value="C:nuclear exosome (RNase complex)"/>
    <property type="evidence" value="ECO:0007669"/>
    <property type="project" value="TreeGrafter"/>
</dbReference>
<evidence type="ECO:0000313" key="6">
    <source>
        <dbReference type="EMBL" id="KGB36352.1"/>
    </source>
</evidence>
<evidence type="ECO:0000256" key="4">
    <source>
        <dbReference type="ARBA" id="ARBA00022835"/>
    </source>
</evidence>
<gene>
    <name evidence="6" type="ORF">MS3_04637</name>
</gene>
<dbReference type="GO" id="GO:0005730">
    <property type="term" value="C:nucleolus"/>
    <property type="evidence" value="ECO:0007669"/>
    <property type="project" value="TreeGrafter"/>
</dbReference>
<comment type="subcellular location">
    <subcellularLocation>
        <location evidence="1">Nucleus</location>
    </subcellularLocation>
</comment>
<organism evidence="6">
    <name type="scientific">Schistosoma haematobium</name>
    <name type="common">Blood fluke</name>
    <dbReference type="NCBI Taxonomy" id="6185"/>
    <lineage>
        <taxon>Eukaryota</taxon>
        <taxon>Metazoa</taxon>
        <taxon>Spiralia</taxon>
        <taxon>Lophotrochozoa</taxon>
        <taxon>Platyhelminthes</taxon>
        <taxon>Trematoda</taxon>
        <taxon>Digenea</taxon>
        <taxon>Strigeidida</taxon>
        <taxon>Schistosomatoidea</taxon>
        <taxon>Schistosomatidae</taxon>
        <taxon>Schistosoma</taxon>
    </lineage>
</organism>
<keyword evidence="3" id="KW-0698">rRNA processing</keyword>
<evidence type="ECO:0000256" key="1">
    <source>
        <dbReference type="ARBA" id="ARBA00004123"/>
    </source>
</evidence>
<dbReference type="GO" id="GO:0071051">
    <property type="term" value="P:poly(A)-dependent snoRNA 3'-end processing"/>
    <property type="evidence" value="ECO:0007669"/>
    <property type="project" value="TreeGrafter"/>
</dbReference>
<keyword evidence="4" id="KW-0271">Exosome</keyword>
<sequence>MVDSTSLFIETNTDCNAVGSATWDFAGHHVVFSIYGPDEAKIHDELTHRAYVDVTVTPRTGQRTSKESELEVYLNNLLERLIDVKEFPRSKFTGRLFIVTGGTNHPRTVAAAINAISLALLLSGLPLRATIASVCHTIQNALITFAIDVTHPKLYIKKYGSNEPSIFAIYTGQTHSEIDKTNGSSLHISIQNFLDMIKLPESNDNNINITENTKHESIYEQALNLLDAMVSQIVSNVHT</sequence>
<dbReference type="InterPro" id="IPR020568">
    <property type="entry name" value="Ribosomal_Su5_D2-typ_SF"/>
</dbReference>
<dbReference type="GO" id="GO:0003723">
    <property type="term" value="F:RNA binding"/>
    <property type="evidence" value="ECO:0007669"/>
    <property type="project" value="TreeGrafter"/>
</dbReference>
<dbReference type="GO" id="GO:0071028">
    <property type="term" value="P:nuclear mRNA surveillance"/>
    <property type="evidence" value="ECO:0007669"/>
    <property type="project" value="TreeGrafter"/>
</dbReference>
<dbReference type="GO" id="GO:0006364">
    <property type="term" value="P:rRNA processing"/>
    <property type="evidence" value="ECO:0007669"/>
    <property type="project" value="UniProtKB-KW"/>
</dbReference>
<dbReference type="PANTHER" id="PTHR11953">
    <property type="entry name" value="EXOSOME COMPLEX COMPONENT"/>
    <property type="match status" value="1"/>
</dbReference>
<dbReference type="EMBL" id="KL250766">
    <property type="protein sequence ID" value="KGB36352.1"/>
    <property type="molecule type" value="Genomic_DNA"/>
</dbReference>
<dbReference type="GO" id="GO:0034475">
    <property type="term" value="P:U4 snRNA 3'-end processing"/>
    <property type="evidence" value="ECO:0007669"/>
    <property type="project" value="TreeGrafter"/>
</dbReference>
<evidence type="ECO:0000256" key="5">
    <source>
        <dbReference type="ARBA" id="ARBA00023242"/>
    </source>
</evidence>
<dbReference type="SUPFAM" id="SSF54211">
    <property type="entry name" value="Ribosomal protein S5 domain 2-like"/>
    <property type="match status" value="1"/>
</dbReference>
<keyword evidence="5" id="KW-0539">Nucleus</keyword>
<comment type="similarity">
    <text evidence="2">Belongs to the RNase PH family.</text>
</comment>
<proteinExistence type="inferred from homology"/>
<dbReference type="InterPro" id="IPR027408">
    <property type="entry name" value="PNPase/RNase_PH_dom_sf"/>
</dbReference>
<name>A0A094ZQE4_SCHHA</name>
<dbReference type="AlphaFoldDB" id="A0A094ZQE4"/>
<accession>A0A094ZQE4</accession>
<dbReference type="InterPro" id="IPR050080">
    <property type="entry name" value="RNase_PH"/>
</dbReference>
<dbReference type="OrthoDB" id="27298at2759"/>
<protein>
    <submittedName>
        <fullName evidence="6">Uncharacterized protein</fullName>
    </submittedName>
</protein>